<dbReference type="GO" id="GO:0007267">
    <property type="term" value="P:cell-cell signaling"/>
    <property type="evidence" value="ECO:0007669"/>
    <property type="project" value="TreeGrafter"/>
</dbReference>
<reference evidence="14" key="1">
    <citation type="submission" date="2025-08" db="UniProtKB">
        <authorList>
            <consortium name="Ensembl"/>
        </authorList>
    </citation>
    <scope>IDENTIFICATION</scope>
</reference>
<dbReference type="Gene3D" id="1.20.1070.10">
    <property type="entry name" value="Rhodopsin 7-helix transmembrane proteins"/>
    <property type="match status" value="1"/>
</dbReference>
<keyword evidence="2" id="KW-1003">Cell membrane</keyword>
<dbReference type="InterPro" id="IPR000276">
    <property type="entry name" value="GPCR_Rhodpsn"/>
</dbReference>
<feature type="transmembrane region" description="Helical" evidence="12">
    <location>
        <begin position="103"/>
        <end position="123"/>
    </location>
</feature>
<evidence type="ECO:0000256" key="5">
    <source>
        <dbReference type="ARBA" id="ARBA00022989"/>
    </source>
</evidence>
<dbReference type="PROSITE" id="PS00237">
    <property type="entry name" value="G_PROTEIN_RECEP_F1_1"/>
    <property type="match status" value="1"/>
</dbReference>
<feature type="transmembrane region" description="Helical" evidence="12">
    <location>
        <begin position="144"/>
        <end position="165"/>
    </location>
</feature>
<dbReference type="GeneTree" id="ENSGT00940000156944"/>
<evidence type="ECO:0000313" key="14">
    <source>
        <dbReference type="Ensembl" id="ENSEBUP00000018742.1"/>
    </source>
</evidence>
<evidence type="ECO:0000256" key="7">
    <source>
        <dbReference type="ARBA" id="ARBA00023136"/>
    </source>
</evidence>
<reference evidence="14" key="2">
    <citation type="submission" date="2025-09" db="UniProtKB">
        <authorList>
            <consortium name="Ensembl"/>
        </authorList>
    </citation>
    <scope>IDENTIFICATION</scope>
</reference>
<name>A0A8C4QQE3_EPTBU</name>
<evidence type="ECO:0000256" key="9">
    <source>
        <dbReference type="ARBA" id="ARBA00023170"/>
    </source>
</evidence>
<dbReference type="GO" id="GO:0004937">
    <property type="term" value="F:alpha1-adrenergic receptor activity"/>
    <property type="evidence" value="ECO:0007669"/>
    <property type="project" value="TreeGrafter"/>
</dbReference>
<proteinExistence type="inferred from homology"/>
<evidence type="ECO:0000256" key="10">
    <source>
        <dbReference type="ARBA" id="ARBA00023224"/>
    </source>
</evidence>
<dbReference type="SMART" id="SM01381">
    <property type="entry name" value="7TM_GPCR_Srsx"/>
    <property type="match status" value="1"/>
</dbReference>
<dbReference type="InterPro" id="IPR017452">
    <property type="entry name" value="GPCR_Rhodpsn_7TM"/>
</dbReference>
<evidence type="ECO:0000256" key="12">
    <source>
        <dbReference type="SAM" id="Phobius"/>
    </source>
</evidence>
<feature type="domain" description="G-protein coupled receptors family 1 profile" evidence="13">
    <location>
        <begin position="44"/>
        <end position="290"/>
    </location>
</feature>
<dbReference type="PANTHER" id="PTHR24248">
    <property type="entry name" value="ADRENERGIC RECEPTOR-RELATED G-PROTEIN COUPLED RECEPTOR"/>
    <property type="match status" value="1"/>
</dbReference>
<feature type="transmembrane region" description="Helical" evidence="12">
    <location>
        <begin position="64"/>
        <end position="83"/>
    </location>
</feature>
<feature type="transmembrane region" description="Helical" evidence="12">
    <location>
        <begin position="28"/>
        <end position="52"/>
    </location>
</feature>
<evidence type="ECO:0000256" key="8">
    <source>
        <dbReference type="ARBA" id="ARBA00023157"/>
    </source>
</evidence>
<comment type="similarity">
    <text evidence="11">Belongs to the G-protein coupled receptor 1 family.</text>
</comment>
<dbReference type="GO" id="GO:0071880">
    <property type="term" value="P:adenylate cyclase-activating adrenergic receptor signaling pathway"/>
    <property type="evidence" value="ECO:0007669"/>
    <property type="project" value="TreeGrafter"/>
</dbReference>
<feature type="transmembrane region" description="Helical" evidence="12">
    <location>
        <begin position="234"/>
        <end position="258"/>
    </location>
</feature>
<feature type="transmembrane region" description="Helical" evidence="12">
    <location>
        <begin position="185"/>
        <end position="213"/>
    </location>
</feature>
<accession>A0A8C4QQE3</accession>
<keyword evidence="15" id="KW-1185">Reference proteome</keyword>
<dbReference type="PANTHER" id="PTHR24248:SF72">
    <property type="entry name" value="G-PROTEIN COUPLED RECEPTORS FAMILY 1 PROFILE DOMAIN-CONTAINING PROTEIN"/>
    <property type="match status" value="1"/>
</dbReference>
<dbReference type="AlphaFoldDB" id="A0A8C4QQE3"/>
<dbReference type="GO" id="GO:0051378">
    <property type="term" value="F:serotonin binding"/>
    <property type="evidence" value="ECO:0007669"/>
    <property type="project" value="UniProtKB-ARBA"/>
</dbReference>
<keyword evidence="9 11" id="KW-0675">Receptor</keyword>
<keyword evidence="4 11" id="KW-0812">Transmembrane</keyword>
<evidence type="ECO:0000256" key="6">
    <source>
        <dbReference type="ARBA" id="ARBA00023040"/>
    </source>
</evidence>
<dbReference type="PROSITE" id="PS50262">
    <property type="entry name" value="G_PROTEIN_RECEP_F1_2"/>
    <property type="match status" value="1"/>
</dbReference>
<evidence type="ECO:0000313" key="15">
    <source>
        <dbReference type="Proteomes" id="UP000694388"/>
    </source>
</evidence>
<keyword evidence="10 11" id="KW-0807">Transducer</keyword>
<evidence type="ECO:0000256" key="4">
    <source>
        <dbReference type="ARBA" id="ARBA00022692"/>
    </source>
</evidence>
<evidence type="ECO:0000256" key="3">
    <source>
        <dbReference type="ARBA" id="ARBA00022610"/>
    </source>
</evidence>
<dbReference type="Pfam" id="PF00001">
    <property type="entry name" value="7tm_1"/>
    <property type="match status" value="1"/>
</dbReference>
<comment type="subcellular location">
    <subcellularLocation>
        <location evidence="1">Cell membrane</location>
        <topology evidence="1">Multi-pass membrane protein</topology>
    </subcellularLocation>
</comment>
<keyword evidence="3" id="KW-0085">Behavior</keyword>
<dbReference type="GO" id="GO:0007204">
    <property type="term" value="P:positive regulation of cytosolic calcium ion concentration"/>
    <property type="evidence" value="ECO:0007669"/>
    <property type="project" value="TreeGrafter"/>
</dbReference>
<evidence type="ECO:0000259" key="13">
    <source>
        <dbReference type="PROSITE" id="PS50262"/>
    </source>
</evidence>
<dbReference type="GO" id="GO:0005886">
    <property type="term" value="C:plasma membrane"/>
    <property type="evidence" value="ECO:0007669"/>
    <property type="project" value="UniProtKB-SubCell"/>
</dbReference>
<dbReference type="SUPFAM" id="SSF81321">
    <property type="entry name" value="Family A G protein-coupled receptor-like"/>
    <property type="match status" value="1"/>
</dbReference>
<dbReference type="GO" id="GO:0007200">
    <property type="term" value="P:phospholipase C-activating G protein-coupled receptor signaling pathway"/>
    <property type="evidence" value="ECO:0007669"/>
    <property type="project" value="TreeGrafter"/>
</dbReference>
<dbReference type="GO" id="GO:0043410">
    <property type="term" value="P:positive regulation of MAPK cascade"/>
    <property type="evidence" value="ECO:0007669"/>
    <property type="project" value="TreeGrafter"/>
</dbReference>
<keyword evidence="8" id="KW-1015">Disulfide bond</keyword>
<keyword evidence="6 11" id="KW-0297">G-protein coupled receptor</keyword>
<dbReference type="FunFam" id="1.20.1070.10:FF:000523">
    <property type="entry name" value="5-hydroxytryptamine receptor 2B"/>
    <property type="match status" value="1"/>
</dbReference>
<protein>
    <submittedName>
        <fullName evidence="14">Adrenoceptor alpha 1B</fullName>
    </submittedName>
</protein>
<evidence type="ECO:0000256" key="2">
    <source>
        <dbReference type="ARBA" id="ARBA00022475"/>
    </source>
</evidence>
<evidence type="ECO:0000256" key="11">
    <source>
        <dbReference type="RuleBase" id="RU000688"/>
    </source>
</evidence>
<keyword evidence="7 12" id="KW-0472">Membrane</keyword>
<sequence length="335" mass="37836">MINSTDMIESPSPDIDCSSVDHHASIPILLVVFLVLLILFTIAGNILVILAVACNQHLRMVSNLFIVNLACADLLLASAVLPFSATWEITGNWVFGRIFCDVWAALDVLCCTTSSICLCAISIDRYIGVKFPLHYPSIMTKHRVLFMLLAVWILSLLISIGPLLGWKEPMPPNSTECHITEVQEYAIFSAAASFYIPICIVLIMYICVYVVVWHQNKCLKKGIELEHFSREKKAAKMMGIVMVIHFACWLPFFIILLIDSLIPEAQPSKNTFKVIFWLGYFRSCLNPIIYPHASRNPPPPCRLLLNTFAFRHRNFLCSFDVDASMDHDGRKPKTQ</sequence>
<dbReference type="OMA" id="CHITEVQ"/>
<dbReference type="Proteomes" id="UP000694388">
    <property type="component" value="Unplaced"/>
</dbReference>
<dbReference type="Ensembl" id="ENSEBUT00000019318.1">
    <property type="protein sequence ID" value="ENSEBUP00000018742.1"/>
    <property type="gene ID" value="ENSEBUG00000011698.1"/>
</dbReference>
<organism evidence="14 15">
    <name type="scientific">Eptatretus burgeri</name>
    <name type="common">Inshore hagfish</name>
    <dbReference type="NCBI Taxonomy" id="7764"/>
    <lineage>
        <taxon>Eukaryota</taxon>
        <taxon>Metazoa</taxon>
        <taxon>Chordata</taxon>
        <taxon>Craniata</taxon>
        <taxon>Vertebrata</taxon>
        <taxon>Cyclostomata</taxon>
        <taxon>Myxini</taxon>
        <taxon>Myxiniformes</taxon>
        <taxon>Myxinidae</taxon>
        <taxon>Eptatretinae</taxon>
        <taxon>Eptatretus</taxon>
    </lineage>
</organism>
<evidence type="ECO:0000256" key="1">
    <source>
        <dbReference type="ARBA" id="ARBA00004651"/>
    </source>
</evidence>
<dbReference type="PRINTS" id="PR00237">
    <property type="entry name" value="GPCRRHODOPSN"/>
</dbReference>
<keyword evidence="5 12" id="KW-1133">Transmembrane helix</keyword>